<evidence type="ECO:0000313" key="3">
    <source>
        <dbReference type="EMBL" id="KAL3747039.1"/>
    </source>
</evidence>
<accession>A0ABD3L5P9</accession>
<name>A0ABD3L5P9_EUCGL</name>
<gene>
    <name evidence="3" type="ORF">ACJRO7_015902</name>
</gene>
<sequence>MSTVLNYPLVALASDYEIFGFLAAANNLWTWIAVISTAALSFWRIRASASSAIAGRVSEESLSPQSLSSREDEIVNADRSFPQPASCGAVEEEFDPGATTSPPPPPSYPTWFECDGGGVTKGKFATYYEEDRRDDEPPAVAATTVDEAAFGGGEWRWSWERAARLRDGERGWYSFQDLMVINGNVVRLWDERVSRR</sequence>
<keyword evidence="2" id="KW-1133">Transmembrane helix</keyword>
<proteinExistence type="predicted"/>
<dbReference type="PANTHER" id="PTHR36369">
    <property type="entry name" value="TRANSMEMBRANE PROTEIN"/>
    <property type="match status" value="1"/>
</dbReference>
<organism evidence="3 4">
    <name type="scientific">Eucalyptus globulus</name>
    <name type="common">Tasmanian blue gum</name>
    <dbReference type="NCBI Taxonomy" id="34317"/>
    <lineage>
        <taxon>Eukaryota</taxon>
        <taxon>Viridiplantae</taxon>
        <taxon>Streptophyta</taxon>
        <taxon>Embryophyta</taxon>
        <taxon>Tracheophyta</taxon>
        <taxon>Spermatophyta</taxon>
        <taxon>Magnoliopsida</taxon>
        <taxon>eudicotyledons</taxon>
        <taxon>Gunneridae</taxon>
        <taxon>Pentapetalae</taxon>
        <taxon>rosids</taxon>
        <taxon>malvids</taxon>
        <taxon>Myrtales</taxon>
        <taxon>Myrtaceae</taxon>
        <taxon>Myrtoideae</taxon>
        <taxon>Eucalypteae</taxon>
        <taxon>Eucalyptus</taxon>
    </lineage>
</organism>
<dbReference type="EMBL" id="JBJKBG010000003">
    <property type="protein sequence ID" value="KAL3747039.1"/>
    <property type="molecule type" value="Genomic_DNA"/>
</dbReference>
<keyword evidence="4" id="KW-1185">Reference proteome</keyword>
<feature type="transmembrane region" description="Helical" evidence="2">
    <location>
        <begin position="20"/>
        <end position="43"/>
    </location>
</feature>
<keyword evidence="2" id="KW-0472">Membrane</keyword>
<dbReference type="PANTHER" id="PTHR36369:SF1">
    <property type="entry name" value="TRANSMEMBRANE PROTEIN"/>
    <property type="match status" value="1"/>
</dbReference>
<dbReference type="AlphaFoldDB" id="A0ABD3L5P9"/>
<dbReference type="Proteomes" id="UP001634007">
    <property type="component" value="Unassembled WGS sequence"/>
</dbReference>
<comment type="caution">
    <text evidence="3">The sequence shown here is derived from an EMBL/GenBank/DDBJ whole genome shotgun (WGS) entry which is preliminary data.</text>
</comment>
<evidence type="ECO:0000256" key="2">
    <source>
        <dbReference type="SAM" id="Phobius"/>
    </source>
</evidence>
<feature type="region of interest" description="Disordered" evidence="1">
    <location>
        <begin position="80"/>
        <end position="104"/>
    </location>
</feature>
<evidence type="ECO:0000313" key="4">
    <source>
        <dbReference type="Proteomes" id="UP001634007"/>
    </source>
</evidence>
<evidence type="ECO:0000256" key="1">
    <source>
        <dbReference type="SAM" id="MobiDB-lite"/>
    </source>
</evidence>
<protein>
    <submittedName>
        <fullName evidence="3">Uncharacterized protein</fullName>
    </submittedName>
</protein>
<keyword evidence="2" id="KW-0812">Transmembrane</keyword>
<reference evidence="3 4" key="1">
    <citation type="submission" date="2024-11" db="EMBL/GenBank/DDBJ databases">
        <title>Chromosome-level genome assembly of Eucalyptus globulus Labill. provides insights into its genome evolution.</title>
        <authorList>
            <person name="Li X."/>
        </authorList>
    </citation>
    <scope>NUCLEOTIDE SEQUENCE [LARGE SCALE GENOMIC DNA]</scope>
    <source>
        <strain evidence="3">CL2024</strain>
        <tissue evidence="3">Fresh tender leaves</tissue>
    </source>
</reference>